<dbReference type="RefSeq" id="WP_272172982.1">
    <property type="nucleotide sequence ID" value="NZ_JAQOSL010000073.1"/>
</dbReference>
<comment type="caution">
    <text evidence="1">The sequence shown here is derived from an EMBL/GenBank/DDBJ whole genome shotgun (WGS) entry which is preliminary data.</text>
</comment>
<reference evidence="2" key="1">
    <citation type="journal article" date="2019" name="Int. J. Syst. Evol. Microbiol.">
        <title>The Global Catalogue of Microorganisms (GCM) 10K type strain sequencing project: providing services to taxonomists for standard genome sequencing and annotation.</title>
        <authorList>
            <consortium name="The Broad Institute Genomics Platform"/>
            <consortium name="The Broad Institute Genome Sequencing Center for Infectious Disease"/>
            <person name="Wu L."/>
            <person name="Ma J."/>
        </authorList>
    </citation>
    <scope>NUCLEOTIDE SEQUENCE [LARGE SCALE GENOMIC DNA]</scope>
    <source>
        <strain evidence="2">JCM 9918</strain>
    </source>
</reference>
<gene>
    <name evidence="1" type="ORF">ACFQGO_26415</name>
</gene>
<dbReference type="EMBL" id="JBHSNZ010000021">
    <property type="protein sequence ID" value="MFC5810990.1"/>
    <property type="molecule type" value="Genomic_DNA"/>
</dbReference>
<dbReference type="Proteomes" id="UP001596112">
    <property type="component" value="Unassembled WGS sequence"/>
</dbReference>
<protein>
    <submittedName>
        <fullName evidence="1">Imm21 family immunity protein</fullName>
    </submittedName>
</protein>
<organism evidence="1 2">
    <name type="scientific">Streptomyces heilongjiangensis</name>
    <dbReference type="NCBI Taxonomy" id="945052"/>
    <lineage>
        <taxon>Bacteria</taxon>
        <taxon>Bacillati</taxon>
        <taxon>Actinomycetota</taxon>
        <taxon>Actinomycetes</taxon>
        <taxon>Kitasatosporales</taxon>
        <taxon>Streptomycetaceae</taxon>
        <taxon>Streptomyces</taxon>
    </lineage>
</organism>
<evidence type="ECO:0000313" key="1">
    <source>
        <dbReference type="EMBL" id="MFC5810990.1"/>
    </source>
</evidence>
<accession>A0ABW1BD34</accession>
<dbReference type="Pfam" id="PF15589">
    <property type="entry name" value="Imm21"/>
    <property type="match status" value="1"/>
</dbReference>
<dbReference type="InterPro" id="IPR028961">
    <property type="entry name" value="Imm21"/>
</dbReference>
<proteinExistence type="predicted"/>
<evidence type="ECO:0000313" key="2">
    <source>
        <dbReference type="Proteomes" id="UP001596112"/>
    </source>
</evidence>
<sequence length="180" mass="18582">MARCADPVVPGVVRWVESAGGPLIAVPEAVLPFWAGADGDETSSDYDRACDVAGHAGLLPVGDTRALVLGDESAATAYLPEHGLFVRRRPSGPEDPSGPDGRLLAEVPAVLDDAVWAPALEWRVPGPLVLFDAARPGHAATATGHVRVELTPGRYGVSAAYVPTGPWAGLRLVRVGAPAA</sequence>
<name>A0ABW1BD34_9ACTN</name>
<keyword evidence="2" id="KW-1185">Reference proteome</keyword>